<evidence type="ECO:0000256" key="1">
    <source>
        <dbReference type="SAM" id="MobiDB-lite"/>
    </source>
</evidence>
<feature type="region of interest" description="Disordered" evidence="1">
    <location>
        <begin position="49"/>
        <end position="77"/>
    </location>
</feature>
<dbReference type="Proteomes" id="UP001149163">
    <property type="component" value="Unassembled WGS sequence"/>
</dbReference>
<reference evidence="2" key="1">
    <citation type="submission" date="2022-11" db="EMBL/GenBank/DDBJ databases">
        <authorList>
            <person name="Petersen C."/>
        </authorList>
    </citation>
    <scope>NUCLEOTIDE SEQUENCE</scope>
    <source>
        <strain evidence="2">IBT 26290</strain>
    </source>
</reference>
<name>A0A9W9HNC4_9EURO</name>
<dbReference type="EMBL" id="JAPQKN010000008">
    <property type="protein sequence ID" value="KAJ5151452.1"/>
    <property type="molecule type" value="Genomic_DNA"/>
</dbReference>
<protein>
    <submittedName>
        <fullName evidence="2">Uncharacterized protein</fullName>
    </submittedName>
</protein>
<reference evidence="2" key="2">
    <citation type="journal article" date="2023" name="IMA Fungus">
        <title>Comparative genomic study of the Penicillium genus elucidates a diverse pangenome and 15 lateral gene transfer events.</title>
        <authorList>
            <person name="Petersen C."/>
            <person name="Sorensen T."/>
            <person name="Nielsen M.R."/>
            <person name="Sondergaard T.E."/>
            <person name="Sorensen J.L."/>
            <person name="Fitzpatrick D.A."/>
            <person name="Frisvad J.C."/>
            <person name="Nielsen K.L."/>
        </authorList>
    </citation>
    <scope>NUCLEOTIDE SEQUENCE</scope>
    <source>
        <strain evidence="2">IBT 26290</strain>
    </source>
</reference>
<comment type="caution">
    <text evidence="2">The sequence shown here is derived from an EMBL/GenBank/DDBJ whole genome shotgun (WGS) entry which is preliminary data.</text>
</comment>
<keyword evidence="3" id="KW-1185">Reference proteome</keyword>
<gene>
    <name evidence="2" type="ORF">N7482_010704</name>
</gene>
<evidence type="ECO:0000313" key="3">
    <source>
        <dbReference type="Proteomes" id="UP001149163"/>
    </source>
</evidence>
<feature type="region of interest" description="Disordered" evidence="1">
    <location>
        <begin position="1"/>
        <end position="24"/>
    </location>
</feature>
<accession>A0A9W9HNC4</accession>
<evidence type="ECO:0000313" key="2">
    <source>
        <dbReference type="EMBL" id="KAJ5151452.1"/>
    </source>
</evidence>
<organism evidence="2 3">
    <name type="scientific">Penicillium canariense</name>
    <dbReference type="NCBI Taxonomy" id="189055"/>
    <lineage>
        <taxon>Eukaryota</taxon>
        <taxon>Fungi</taxon>
        <taxon>Dikarya</taxon>
        <taxon>Ascomycota</taxon>
        <taxon>Pezizomycotina</taxon>
        <taxon>Eurotiomycetes</taxon>
        <taxon>Eurotiomycetidae</taxon>
        <taxon>Eurotiales</taxon>
        <taxon>Aspergillaceae</taxon>
        <taxon>Penicillium</taxon>
    </lineage>
</organism>
<dbReference type="GeneID" id="81432004"/>
<dbReference type="RefSeq" id="XP_056538785.1">
    <property type="nucleotide sequence ID" value="XM_056692828.1"/>
</dbReference>
<dbReference type="AlphaFoldDB" id="A0A9W9HNC4"/>
<proteinExistence type="predicted"/>
<sequence length="95" mass="10255">MVQKAPAPTKHFQKISGLPTLPGPTGRIQVDRVAKDQINFASEVDVLKHQKHKRGGNSGAPSGSTIRKHIESQHAGSPSYRGLYVVTANASKSWL</sequence>